<comment type="caution">
    <text evidence="5">The sequence shown here is derived from an EMBL/GenBank/DDBJ whole genome shotgun (WGS) entry which is preliminary data.</text>
</comment>
<name>A0ABU9AA23_PSEA5</name>
<proteinExistence type="predicted"/>
<evidence type="ECO:0000313" key="6">
    <source>
        <dbReference type="Proteomes" id="UP001367513"/>
    </source>
</evidence>
<dbReference type="EMBL" id="JBBPIX010000002">
    <property type="protein sequence ID" value="MEK6463223.1"/>
    <property type="molecule type" value="Genomic_DNA"/>
</dbReference>
<dbReference type="PANTHER" id="PTHR30055">
    <property type="entry name" value="HTH-TYPE TRANSCRIPTIONAL REGULATOR RUTR"/>
    <property type="match status" value="1"/>
</dbReference>
<keyword evidence="2" id="KW-0238">DNA-binding</keyword>
<gene>
    <name evidence="5" type="ORF">WG925_05655</name>
</gene>
<organism evidence="5 6">
    <name type="scientific">Pseudonocardia alni subsp. carboxydivorans</name>
    <dbReference type="NCBI Taxonomy" id="415010"/>
    <lineage>
        <taxon>Bacteria</taxon>
        <taxon>Bacillati</taxon>
        <taxon>Actinomycetota</taxon>
        <taxon>Actinomycetes</taxon>
        <taxon>Pseudonocardiales</taxon>
        <taxon>Pseudonocardiaceae</taxon>
        <taxon>Pseudonocardia</taxon>
    </lineage>
</organism>
<dbReference type="Proteomes" id="UP001367513">
    <property type="component" value="Unassembled WGS sequence"/>
</dbReference>
<evidence type="ECO:0000256" key="3">
    <source>
        <dbReference type="ARBA" id="ARBA00023163"/>
    </source>
</evidence>
<protein>
    <submittedName>
        <fullName evidence="5">TetR family transcriptional regulator</fullName>
    </submittedName>
</protein>
<accession>A0ABU9AA23</accession>
<keyword evidence="3" id="KW-0804">Transcription</keyword>
<dbReference type="PANTHER" id="PTHR30055:SF234">
    <property type="entry name" value="HTH-TYPE TRANSCRIPTIONAL REGULATOR BETI"/>
    <property type="match status" value="1"/>
</dbReference>
<dbReference type="InterPro" id="IPR009057">
    <property type="entry name" value="Homeodomain-like_sf"/>
</dbReference>
<dbReference type="RefSeq" id="WP_346108756.1">
    <property type="nucleotide sequence ID" value="NZ_BAAAOD010000103.1"/>
</dbReference>
<keyword evidence="6" id="KW-1185">Reference proteome</keyword>
<feature type="region of interest" description="Disordered" evidence="4">
    <location>
        <begin position="192"/>
        <end position="212"/>
    </location>
</feature>
<dbReference type="Gene3D" id="1.10.357.10">
    <property type="entry name" value="Tetracycline Repressor, domain 2"/>
    <property type="match status" value="1"/>
</dbReference>
<evidence type="ECO:0000256" key="4">
    <source>
        <dbReference type="SAM" id="MobiDB-lite"/>
    </source>
</evidence>
<dbReference type="SUPFAM" id="SSF46689">
    <property type="entry name" value="Homeodomain-like"/>
    <property type="match status" value="1"/>
</dbReference>
<dbReference type="InterPro" id="IPR050109">
    <property type="entry name" value="HTH-type_TetR-like_transc_reg"/>
</dbReference>
<reference evidence="5 6" key="1">
    <citation type="submission" date="2024-03" db="EMBL/GenBank/DDBJ databases">
        <title>Draft genome sequence of Pseudonocardia carboxydivorans JCM 14827.</title>
        <authorList>
            <person name="Duangmal K."/>
        </authorList>
    </citation>
    <scope>NUCLEOTIDE SEQUENCE [LARGE SCALE GENOMIC DNA]</scope>
    <source>
        <strain evidence="5 6">JCM 14827</strain>
    </source>
</reference>
<keyword evidence="1" id="KW-0805">Transcription regulation</keyword>
<dbReference type="SUPFAM" id="SSF48498">
    <property type="entry name" value="Tetracyclin repressor-like, C-terminal domain"/>
    <property type="match status" value="1"/>
</dbReference>
<evidence type="ECO:0000256" key="1">
    <source>
        <dbReference type="ARBA" id="ARBA00023015"/>
    </source>
</evidence>
<evidence type="ECO:0000313" key="5">
    <source>
        <dbReference type="EMBL" id="MEK6463223.1"/>
    </source>
</evidence>
<dbReference type="InterPro" id="IPR036271">
    <property type="entry name" value="Tet_transcr_reg_TetR-rel_C_sf"/>
</dbReference>
<sequence>MTQTPEEPATKRPPGRPARISRDAIVEAVAATANLDTMTVREVAARLQVTHGALYRWVRTRDELVDLVSETLVDRVVRRVDGAAGDPPAAPELLRRLGWAMHDEFLALPGYATHLSRPHRHHGPSVERIRDTVVTALVRDGVDEAMAEQSWQIFVTCTVGWLAAVENAQHPGAGTPHFAVFLDVLVRGLPARDPDADRPAGTEPPTPDAGRP</sequence>
<evidence type="ECO:0000256" key="2">
    <source>
        <dbReference type="ARBA" id="ARBA00023125"/>
    </source>
</evidence>
<feature type="compositionally biased region" description="Pro residues" evidence="4">
    <location>
        <begin position="202"/>
        <end position="212"/>
    </location>
</feature>